<gene>
    <name evidence="3" type="ORF">PGLA1383_LOCUS11873</name>
</gene>
<dbReference type="InterPro" id="IPR001494">
    <property type="entry name" value="Importin-beta_N"/>
</dbReference>
<dbReference type="InterPro" id="IPR011989">
    <property type="entry name" value="ARM-like"/>
</dbReference>
<dbReference type="PANTHER" id="PTHR11223:SF2">
    <property type="entry name" value="EXPORTIN-1"/>
    <property type="match status" value="1"/>
</dbReference>
<reference evidence="3" key="1">
    <citation type="submission" date="2021-02" db="EMBL/GenBank/DDBJ databases">
        <authorList>
            <person name="Dougan E. K."/>
            <person name="Rhodes N."/>
            <person name="Thang M."/>
            <person name="Chan C."/>
        </authorList>
    </citation>
    <scope>NUCLEOTIDE SEQUENCE</scope>
</reference>
<dbReference type="GO" id="GO:0006611">
    <property type="term" value="P:protein export from nucleus"/>
    <property type="evidence" value="ECO:0007669"/>
    <property type="project" value="InterPro"/>
</dbReference>
<keyword evidence="4" id="KW-1185">Reference proteome</keyword>
<dbReference type="PANTHER" id="PTHR11223">
    <property type="entry name" value="EXPORTIN 1/5"/>
    <property type="match status" value="1"/>
</dbReference>
<dbReference type="GO" id="GO:0005737">
    <property type="term" value="C:cytoplasm"/>
    <property type="evidence" value="ECO:0007669"/>
    <property type="project" value="TreeGrafter"/>
</dbReference>
<evidence type="ECO:0000313" key="3">
    <source>
        <dbReference type="EMBL" id="CAE8593275.1"/>
    </source>
</evidence>
<dbReference type="SUPFAM" id="SSF48371">
    <property type="entry name" value="ARM repeat"/>
    <property type="match status" value="1"/>
</dbReference>
<accession>A0A813E392</accession>
<dbReference type="InterPro" id="IPR013598">
    <property type="entry name" value="Exportin-1/Importin-b-like"/>
</dbReference>
<feature type="non-terminal residue" evidence="3">
    <location>
        <position position="1"/>
    </location>
</feature>
<dbReference type="InterPro" id="IPR045065">
    <property type="entry name" value="XPO1/5"/>
</dbReference>
<evidence type="ECO:0000259" key="2">
    <source>
        <dbReference type="PROSITE" id="PS50166"/>
    </source>
</evidence>
<comment type="similarity">
    <text evidence="1">Belongs to the exportin family.</text>
</comment>
<name>A0A813E392_POLGL</name>
<dbReference type="Pfam" id="PF08389">
    <property type="entry name" value="Xpo1"/>
    <property type="match status" value="1"/>
</dbReference>
<dbReference type="Proteomes" id="UP000654075">
    <property type="component" value="Unassembled WGS sequence"/>
</dbReference>
<dbReference type="GO" id="GO:0031267">
    <property type="term" value="F:small GTPase binding"/>
    <property type="evidence" value="ECO:0007669"/>
    <property type="project" value="InterPro"/>
</dbReference>
<dbReference type="AlphaFoldDB" id="A0A813E392"/>
<dbReference type="Gene3D" id="1.25.10.10">
    <property type="entry name" value="Leucine-rich Repeat Variant"/>
    <property type="match status" value="1"/>
</dbReference>
<dbReference type="GO" id="GO:0000055">
    <property type="term" value="P:ribosomal large subunit export from nucleus"/>
    <property type="evidence" value="ECO:0007669"/>
    <property type="project" value="TreeGrafter"/>
</dbReference>
<dbReference type="PROSITE" id="PS50166">
    <property type="entry name" value="IMPORTIN_B_NT"/>
    <property type="match status" value="1"/>
</dbReference>
<comment type="caution">
    <text evidence="3">The sequence shown here is derived from an EMBL/GenBank/DDBJ whole genome shotgun (WGS) entry which is preliminary data.</text>
</comment>
<dbReference type="GO" id="GO:0005634">
    <property type="term" value="C:nucleus"/>
    <property type="evidence" value="ECO:0007669"/>
    <property type="project" value="TreeGrafter"/>
</dbReference>
<dbReference type="OrthoDB" id="27218at2759"/>
<dbReference type="OMA" id="DICEASK"/>
<organism evidence="3 4">
    <name type="scientific">Polarella glacialis</name>
    <name type="common">Dinoflagellate</name>
    <dbReference type="NCBI Taxonomy" id="89957"/>
    <lineage>
        <taxon>Eukaryota</taxon>
        <taxon>Sar</taxon>
        <taxon>Alveolata</taxon>
        <taxon>Dinophyceae</taxon>
        <taxon>Suessiales</taxon>
        <taxon>Suessiaceae</taxon>
        <taxon>Polarella</taxon>
    </lineage>
</organism>
<dbReference type="InterPro" id="IPR016024">
    <property type="entry name" value="ARM-type_fold"/>
</dbReference>
<dbReference type="Pfam" id="PF03810">
    <property type="entry name" value="IBN_N"/>
    <property type="match status" value="1"/>
</dbReference>
<dbReference type="SMART" id="SM00913">
    <property type="entry name" value="IBN_N"/>
    <property type="match status" value="1"/>
</dbReference>
<feature type="domain" description="Importin N-terminal" evidence="2">
    <location>
        <begin position="52"/>
        <end position="118"/>
    </location>
</feature>
<proteinExistence type="inferred from homology"/>
<dbReference type="EMBL" id="CAJNNV010006229">
    <property type="protein sequence ID" value="CAE8593275.1"/>
    <property type="molecule type" value="Genomic_DNA"/>
</dbReference>
<feature type="non-terminal residue" evidence="3">
    <location>
        <position position="277"/>
    </location>
</feature>
<protein>
    <recommendedName>
        <fullName evidence="2">Importin N-terminal domain-containing protein</fullName>
    </recommendedName>
</protein>
<dbReference type="GO" id="GO:0005049">
    <property type="term" value="F:nuclear export signal receptor activity"/>
    <property type="evidence" value="ECO:0007669"/>
    <property type="project" value="InterPro"/>
</dbReference>
<dbReference type="GO" id="GO:0000056">
    <property type="term" value="P:ribosomal small subunit export from nucleus"/>
    <property type="evidence" value="ECO:0007669"/>
    <property type="project" value="TreeGrafter"/>
</dbReference>
<evidence type="ECO:0000256" key="1">
    <source>
        <dbReference type="ARBA" id="ARBA00009466"/>
    </source>
</evidence>
<evidence type="ECO:0000313" key="4">
    <source>
        <dbReference type="Proteomes" id="UP000654075"/>
    </source>
</evidence>
<sequence>LLRQGTMAVAGLPFDPAVLVNFAESWDQSKVQMLDHMVNLMYSGDQSARKIAHEVLTQVKNHPDAWRVVDTILATSQSADTKFFALNVLENVISTRWLVLPEAQKTGIKNYVVQLVIKISADEQFVTTQKHFLTKLNETLVHIVKQEWPHAWANFIPDICGSSKSNQSLCENNLRILNMLSEEVFSFGKNHMVSKKVAKLKDSLNAQFATIYELCDFILKSHVAQPGSVKTSLVSTTLNTLANFLEWIPLGYVFETDLIQTLLVHFWDPLEYRIDCA</sequence>